<evidence type="ECO:0000313" key="4">
    <source>
        <dbReference type="Proteomes" id="UP000070433"/>
    </source>
</evidence>
<keyword evidence="4" id="KW-1185">Reference proteome</keyword>
<dbReference type="Proteomes" id="UP000070433">
    <property type="component" value="Chromosome"/>
</dbReference>
<dbReference type="GO" id="GO:0005975">
    <property type="term" value="P:carbohydrate metabolic process"/>
    <property type="evidence" value="ECO:0007669"/>
    <property type="project" value="InterPro"/>
</dbReference>
<proteinExistence type="predicted"/>
<feature type="domain" description="Mannosylglycerate hydrolase MGH1-like glycoside hydrolase" evidence="2">
    <location>
        <begin position="306"/>
        <end position="605"/>
    </location>
</feature>
<dbReference type="InterPro" id="IPR054491">
    <property type="entry name" value="MGH1-like_GH"/>
</dbReference>
<dbReference type="InterPro" id="IPR012341">
    <property type="entry name" value="6hp_glycosidase-like_sf"/>
</dbReference>
<sequence>MNGDRIRVGDRWYVAASAARADETPHVLKHDESFLVADRYGDVDGTGLGEQGLYHEDTRYLSEYRLTVEGVRPMFLGSNVKEDNSLLIAEFMNPDLARHDVPKGTVHIFRAKLLWQQCCHEHIRIVNHGDQAARFGIALAFAADFVDLFEVRGSARARRGRRLATEVRDGEVTYAYEGLDGVLRRTRLRFHPRPHALSEREAVFEIGVEPDDEFHLYCSIDCERGEGAAQRAPHRSHYDQAYRENEDARRSAQEDACAITTSNTLANLWLRRSGSDVAMLSTNMPMGPYPYAGVPWYSTTFGRDGIITARELLWIDPRPARGVLAFLAQTQARQSDPARDAEPGKILHEARKCEMAATGEVPFGRYYGSVDATPLFVALAGAYWKRTGDLEFIASLWPHVLIALQWIDGNADSEGFVRYARRSSDGLIQQGWKDSHDSVFHADGRDADTPIALCEVQGYVYEARLLAAEMAQALGDGSLARRLQAQAQALKLAFLSRFWSDEIGMYVLALDGHGKRCEVATSNAGHAMWSGIAAPEHAARMADRYLEPDFYSGWGIRTVARGQARYNPMSYHNGSIWPHDNAMIAAGMARYGHTLAALQVFSGLFDASVHFSQHRLPELFCGFSRRDAEGPTLYPVACSPQAWAAACVYALLQACLGLEVSAQRAEISLQSPRLPAFIESMEILRLGIGNRTADLRLQRYGKHVGIDVAHKLGDLDVRVRM</sequence>
<evidence type="ECO:0000313" key="3">
    <source>
        <dbReference type="EMBL" id="AMO25401.1"/>
    </source>
</evidence>
<dbReference type="Pfam" id="PF22422">
    <property type="entry name" value="MGH1-like_GH"/>
    <property type="match status" value="1"/>
</dbReference>
<dbReference type="EMBL" id="CP010951">
    <property type="protein sequence ID" value="AMO25401.1"/>
    <property type="molecule type" value="Genomic_DNA"/>
</dbReference>
<name>A0A127JZM6_9BURK</name>
<dbReference type="Pfam" id="PF14742">
    <property type="entry name" value="GDE_N_bis"/>
    <property type="match status" value="1"/>
</dbReference>
<protein>
    <submittedName>
        <fullName evidence="3">Amylo-alpha-1,6-glucosidase</fullName>
    </submittedName>
</protein>
<evidence type="ECO:0000259" key="1">
    <source>
        <dbReference type="Pfam" id="PF14742"/>
    </source>
</evidence>
<dbReference type="PATRIC" id="fig|94132.3.peg.2421"/>
<dbReference type="InterPro" id="IPR032856">
    <property type="entry name" value="GDE_N_bis"/>
</dbReference>
<organism evidence="3 4">
    <name type="scientific">Ramlibacter tataouinensis</name>
    <dbReference type="NCBI Taxonomy" id="94132"/>
    <lineage>
        <taxon>Bacteria</taxon>
        <taxon>Pseudomonadati</taxon>
        <taxon>Pseudomonadota</taxon>
        <taxon>Betaproteobacteria</taxon>
        <taxon>Burkholderiales</taxon>
        <taxon>Comamonadaceae</taxon>
        <taxon>Ramlibacter</taxon>
    </lineage>
</organism>
<dbReference type="AlphaFoldDB" id="A0A127JZM6"/>
<accession>A0A127JZM6</accession>
<evidence type="ECO:0000259" key="2">
    <source>
        <dbReference type="Pfam" id="PF22422"/>
    </source>
</evidence>
<gene>
    <name evidence="3" type="ORF">UC35_11895</name>
</gene>
<reference evidence="3 4" key="1">
    <citation type="journal article" date="2014" name="Int. J. Syst. Evol. Microbiol.">
        <title>Ramlibacter solisilvae sp. nov., isolated from forest soil, and emended description of the genus Ramlibacter.</title>
        <authorList>
            <person name="Lee H.J."/>
            <person name="Lee S.H."/>
            <person name="Lee S.S."/>
            <person name="Lee J.S."/>
            <person name="Kim Y."/>
            <person name="Kim S.C."/>
            <person name="Jeon C.O."/>
        </authorList>
    </citation>
    <scope>NUCLEOTIDE SEQUENCE [LARGE SCALE GENOMIC DNA]</scope>
    <source>
        <strain evidence="3 4">5-10</strain>
    </source>
</reference>
<dbReference type="Gene3D" id="1.50.10.10">
    <property type="match status" value="1"/>
</dbReference>
<dbReference type="InterPro" id="IPR008928">
    <property type="entry name" value="6-hairpin_glycosidase_sf"/>
</dbReference>
<feature type="domain" description="Putative glycogen debranching enzyme N-terminal" evidence="1">
    <location>
        <begin position="28"/>
        <end position="218"/>
    </location>
</feature>
<dbReference type="SUPFAM" id="SSF48208">
    <property type="entry name" value="Six-hairpin glycosidases"/>
    <property type="match status" value="1"/>
</dbReference>
<dbReference type="OrthoDB" id="9759959at2"/>